<feature type="region of interest" description="Disordered" evidence="4">
    <location>
        <begin position="315"/>
        <end position="340"/>
    </location>
</feature>
<dbReference type="PANTHER" id="PTHR46796">
    <property type="entry name" value="HTH-TYPE TRANSCRIPTIONAL ACTIVATOR RHAS-RELATED"/>
    <property type="match status" value="1"/>
</dbReference>
<dbReference type="Gene3D" id="1.10.10.60">
    <property type="entry name" value="Homeodomain-like"/>
    <property type="match status" value="1"/>
</dbReference>
<dbReference type="Proteomes" id="UP001322481">
    <property type="component" value="Chromosome"/>
</dbReference>
<keyword evidence="7" id="KW-1185">Reference proteome</keyword>
<accession>A0ABZ0VWT7</accession>
<dbReference type="EMBL" id="CP139858">
    <property type="protein sequence ID" value="WQC01142.1"/>
    <property type="molecule type" value="Genomic_DNA"/>
</dbReference>
<evidence type="ECO:0000313" key="6">
    <source>
        <dbReference type="EMBL" id="WQC01142.1"/>
    </source>
</evidence>
<dbReference type="SMART" id="SM00342">
    <property type="entry name" value="HTH_ARAC"/>
    <property type="match status" value="1"/>
</dbReference>
<gene>
    <name evidence="6" type="ORF">U0R22_005358</name>
</gene>
<name>A0ABZ0VWT7_9HYPH</name>
<dbReference type="InterPro" id="IPR050204">
    <property type="entry name" value="AraC_XylS_family_regulators"/>
</dbReference>
<feature type="domain" description="HTH araC/xylS-type" evidence="5">
    <location>
        <begin position="203"/>
        <end position="301"/>
    </location>
</feature>
<proteinExistence type="predicted"/>
<dbReference type="PROSITE" id="PS01124">
    <property type="entry name" value="HTH_ARAC_FAMILY_2"/>
    <property type="match status" value="1"/>
</dbReference>
<dbReference type="InterPro" id="IPR018060">
    <property type="entry name" value="HTH_AraC"/>
</dbReference>
<evidence type="ECO:0000256" key="4">
    <source>
        <dbReference type="SAM" id="MobiDB-lite"/>
    </source>
</evidence>
<dbReference type="Pfam" id="PF12833">
    <property type="entry name" value="HTH_18"/>
    <property type="match status" value="1"/>
</dbReference>
<keyword evidence="3" id="KW-0804">Transcription</keyword>
<evidence type="ECO:0000259" key="5">
    <source>
        <dbReference type="PROSITE" id="PS01124"/>
    </source>
</evidence>
<dbReference type="RefSeq" id="WP_322416050.1">
    <property type="nucleotide sequence ID" value="NZ_CP139858.1"/>
</dbReference>
<dbReference type="InterPro" id="IPR009057">
    <property type="entry name" value="Homeodomain-like_sf"/>
</dbReference>
<evidence type="ECO:0000256" key="3">
    <source>
        <dbReference type="ARBA" id="ARBA00023163"/>
    </source>
</evidence>
<dbReference type="SUPFAM" id="SSF46689">
    <property type="entry name" value="Homeodomain-like"/>
    <property type="match status" value="2"/>
</dbReference>
<reference evidence="6 7" key="1">
    <citation type="submission" date="2023-11" db="EMBL/GenBank/DDBJ databases">
        <authorList>
            <person name="Panchal A.K."/>
            <person name="Meaney J.S."/>
            <person name="Karas B.J."/>
            <person name="diCenzo G.C."/>
        </authorList>
    </citation>
    <scope>NUCLEOTIDE SEQUENCE [LARGE SCALE GENOMIC DNA]</scope>
    <source>
        <strain evidence="6 7">NZP2235</strain>
    </source>
</reference>
<evidence type="ECO:0000313" key="7">
    <source>
        <dbReference type="Proteomes" id="UP001322481"/>
    </source>
</evidence>
<evidence type="ECO:0000256" key="1">
    <source>
        <dbReference type="ARBA" id="ARBA00023015"/>
    </source>
</evidence>
<keyword evidence="1" id="KW-0805">Transcription regulation</keyword>
<protein>
    <submittedName>
        <fullName evidence="6">AraC family transcriptional regulator</fullName>
    </submittedName>
</protein>
<sequence>MKNADEARERGVSRGVDRVARYVLDIIPESAGPRRATARGSVIHSVRGPGSQTFLAREHSAGIVLRPGRKFRASLGSDKITEYDAPVGCLIVNPAGVDSTFAWSQTRENAVVSISPEALSELAAHELDHSDVKLEPPAFGKVDLRALNIAQMITAELTGKLPPNELYLDSLLAVFGVHLLRTYTGRSRQAASPKGGLSAAGARRVREYLDENFVRKVMVAELGSVAGVSPNHFIARFASTFGMPPHRYLINLRLHFAEKLLVDGELAIAEIAYLAGFSDQSHLAATMKKYRGRTPIMTGNAPGRNRRLRMAKWQHLPSDNPRPEFPTKLPEFSKIRPSPL</sequence>
<keyword evidence="2" id="KW-0238">DNA-binding</keyword>
<evidence type="ECO:0000256" key="2">
    <source>
        <dbReference type="ARBA" id="ARBA00023125"/>
    </source>
</evidence>
<organism evidence="6 7">
    <name type="scientific">Mesorhizobium huakuii</name>
    <dbReference type="NCBI Taxonomy" id="28104"/>
    <lineage>
        <taxon>Bacteria</taxon>
        <taxon>Pseudomonadati</taxon>
        <taxon>Pseudomonadota</taxon>
        <taxon>Alphaproteobacteria</taxon>
        <taxon>Hyphomicrobiales</taxon>
        <taxon>Phyllobacteriaceae</taxon>
        <taxon>Mesorhizobium</taxon>
    </lineage>
</organism>